<accession>A0A8J3ZN27</accession>
<proteinExistence type="predicted"/>
<organism evidence="1 2">
    <name type="scientific">Virgisporangium ochraceum</name>
    <dbReference type="NCBI Taxonomy" id="65505"/>
    <lineage>
        <taxon>Bacteria</taxon>
        <taxon>Bacillati</taxon>
        <taxon>Actinomycetota</taxon>
        <taxon>Actinomycetes</taxon>
        <taxon>Micromonosporales</taxon>
        <taxon>Micromonosporaceae</taxon>
        <taxon>Virgisporangium</taxon>
    </lineage>
</organism>
<evidence type="ECO:0000313" key="1">
    <source>
        <dbReference type="EMBL" id="GIJ65977.1"/>
    </source>
</evidence>
<evidence type="ECO:0008006" key="3">
    <source>
        <dbReference type="Google" id="ProtNLM"/>
    </source>
</evidence>
<comment type="caution">
    <text evidence="1">The sequence shown here is derived from an EMBL/GenBank/DDBJ whole genome shotgun (WGS) entry which is preliminary data.</text>
</comment>
<dbReference type="InterPro" id="IPR037883">
    <property type="entry name" value="Knr4/Smi1-like_sf"/>
</dbReference>
<dbReference type="EMBL" id="BOPH01000012">
    <property type="protein sequence ID" value="GIJ65977.1"/>
    <property type="molecule type" value="Genomic_DNA"/>
</dbReference>
<keyword evidence="2" id="KW-1185">Reference proteome</keyword>
<dbReference type="Proteomes" id="UP000635606">
    <property type="component" value="Unassembled WGS sequence"/>
</dbReference>
<dbReference type="SUPFAM" id="SSF160631">
    <property type="entry name" value="SMI1/KNR4-like"/>
    <property type="match status" value="1"/>
</dbReference>
<reference evidence="1" key="1">
    <citation type="submission" date="2021-01" db="EMBL/GenBank/DDBJ databases">
        <title>Whole genome shotgun sequence of Virgisporangium ochraceum NBRC 16418.</title>
        <authorList>
            <person name="Komaki H."/>
            <person name="Tamura T."/>
        </authorList>
    </citation>
    <scope>NUCLEOTIDE SEQUENCE</scope>
    <source>
        <strain evidence="1">NBRC 16418</strain>
    </source>
</reference>
<gene>
    <name evidence="1" type="ORF">Voc01_008940</name>
</gene>
<evidence type="ECO:0000313" key="2">
    <source>
        <dbReference type="Proteomes" id="UP000635606"/>
    </source>
</evidence>
<protein>
    <recommendedName>
        <fullName evidence="3">Knr4/Smi1-like domain-containing protein</fullName>
    </recommendedName>
</protein>
<sequence length="222" mass="23814">MDNRDVATVEESWTRIVTWLGDAAPATATGLRSTTRGHATADRALDRAAVERALDRPLTPDLAEWWSLAGDASGAERLIPLEHTPLSVAAALEVRRERLDQHLRRGESIVDGEAGEPSRGFQSAFVPIAGDGHGRYLFVDLRGGPLHGCVGEWDDVGSFVDVISWPSVAEMLGDVADALVHGVPALTFHAAGRLRHNACHPEVPVLTCRAAVTPTGHLTWAT</sequence>
<dbReference type="AlphaFoldDB" id="A0A8J3ZN27"/>
<name>A0A8J3ZN27_9ACTN</name>